<dbReference type="Gene3D" id="3.30.730.10">
    <property type="entry name" value="AP2/ERF domain"/>
    <property type="match status" value="1"/>
</dbReference>
<evidence type="ECO:0000256" key="6">
    <source>
        <dbReference type="SAM" id="MobiDB-lite"/>
    </source>
</evidence>
<evidence type="ECO:0000256" key="4">
    <source>
        <dbReference type="ARBA" id="ARBA00023163"/>
    </source>
</evidence>
<dbReference type="PANTHER" id="PTHR31190">
    <property type="entry name" value="DNA-BINDING DOMAIN"/>
    <property type="match status" value="1"/>
</dbReference>
<evidence type="ECO:0000256" key="3">
    <source>
        <dbReference type="ARBA" id="ARBA00023125"/>
    </source>
</evidence>
<evidence type="ECO:0000256" key="1">
    <source>
        <dbReference type="ARBA" id="ARBA00004123"/>
    </source>
</evidence>
<dbReference type="InterPro" id="IPR016177">
    <property type="entry name" value="DNA-bd_dom_sf"/>
</dbReference>
<dbReference type="PROSITE" id="PS51032">
    <property type="entry name" value="AP2_ERF"/>
    <property type="match status" value="1"/>
</dbReference>
<evidence type="ECO:0000313" key="8">
    <source>
        <dbReference type="EMBL" id="GJT94338.1"/>
    </source>
</evidence>
<keyword evidence="2" id="KW-0805">Transcription regulation</keyword>
<accession>A0ABQ5I2K9</accession>
<feature type="compositionally biased region" description="Basic and acidic residues" evidence="6">
    <location>
        <begin position="1"/>
        <end position="11"/>
    </location>
</feature>
<dbReference type="InterPro" id="IPR001471">
    <property type="entry name" value="AP2/ERF_dom"/>
</dbReference>
<feature type="compositionally biased region" description="Polar residues" evidence="6">
    <location>
        <begin position="12"/>
        <end position="22"/>
    </location>
</feature>
<feature type="region of interest" description="Disordered" evidence="6">
    <location>
        <begin position="1"/>
        <end position="22"/>
    </location>
</feature>
<dbReference type="InterPro" id="IPR036955">
    <property type="entry name" value="AP2/ERF_dom_sf"/>
</dbReference>
<dbReference type="InterPro" id="IPR044808">
    <property type="entry name" value="ERF_plant"/>
</dbReference>
<feature type="domain" description="AP2/ERF" evidence="7">
    <location>
        <begin position="17"/>
        <end position="88"/>
    </location>
</feature>
<dbReference type="EMBL" id="BQNB010020286">
    <property type="protein sequence ID" value="GJT94338.1"/>
    <property type="molecule type" value="Genomic_DNA"/>
</dbReference>
<evidence type="ECO:0000256" key="2">
    <source>
        <dbReference type="ARBA" id="ARBA00023015"/>
    </source>
</evidence>
<comment type="subcellular location">
    <subcellularLocation>
        <location evidence="1">Nucleus</location>
    </subcellularLocation>
</comment>
<keyword evidence="9" id="KW-1185">Reference proteome</keyword>
<keyword evidence="3" id="KW-0238">DNA-binding</keyword>
<organism evidence="8 9">
    <name type="scientific">Tanacetum coccineum</name>
    <dbReference type="NCBI Taxonomy" id="301880"/>
    <lineage>
        <taxon>Eukaryota</taxon>
        <taxon>Viridiplantae</taxon>
        <taxon>Streptophyta</taxon>
        <taxon>Embryophyta</taxon>
        <taxon>Tracheophyta</taxon>
        <taxon>Spermatophyta</taxon>
        <taxon>Magnoliopsida</taxon>
        <taxon>eudicotyledons</taxon>
        <taxon>Gunneridae</taxon>
        <taxon>Pentapetalae</taxon>
        <taxon>asterids</taxon>
        <taxon>campanulids</taxon>
        <taxon>Asterales</taxon>
        <taxon>Asteraceae</taxon>
        <taxon>Asteroideae</taxon>
        <taxon>Anthemideae</taxon>
        <taxon>Anthemidinae</taxon>
        <taxon>Tanacetum</taxon>
    </lineage>
</organism>
<proteinExistence type="predicted"/>
<keyword evidence="4" id="KW-0804">Transcription</keyword>
<gene>
    <name evidence="8" type="ORF">Tco_1083183</name>
</gene>
<name>A0ABQ5I2K9_9ASTR</name>
<evidence type="ECO:0000313" key="9">
    <source>
        <dbReference type="Proteomes" id="UP001151760"/>
    </source>
</evidence>
<dbReference type="SMART" id="SM00380">
    <property type="entry name" value="AP2"/>
    <property type="match status" value="1"/>
</dbReference>
<keyword evidence="5" id="KW-0539">Nucleus</keyword>
<dbReference type="CDD" id="cd00018">
    <property type="entry name" value="AP2"/>
    <property type="match status" value="1"/>
</dbReference>
<reference evidence="8" key="1">
    <citation type="journal article" date="2022" name="Int. J. Mol. Sci.">
        <title>Draft Genome of Tanacetum Coccineum: Genomic Comparison of Closely Related Tanacetum-Family Plants.</title>
        <authorList>
            <person name="Yamashiro T."/>
            <person name="Shiraishi A."/>
            <person name="Nakayama K."/>
            <person name="Satake H."/>
        </authorList>
    </citation>
    <scope>NUCLEOTIDE SEQUENCE</scope>
</reference>
<protein>
    <submittedName>
        <fullName evidence="8">Ethylene-responsive transcription factor 1B-like protein</fullName>
    </submittedName>
</protein>
<evidence type="ECO:0000256" key="5">
    <source>
        <dbReference type="ARBA" id="ARBA00023242"/>
    </source>
</evidence>
<dbReference type="PANTHER" id="PTHR31190:SF301">
    <property type="entry name" value="DNA-BINDING DOMAIN-CONTAINING PROTEIN-RELATED"/>
    <property type="match status" value="1"/>
</dbReference>
<evidence type="ECO:0000259" key="7">
    <source>
        <dbReference type="PROSITE" id="PS51032"/>
    </source>
</evidence>
<dbReference type="SUPFAM" id="SSF54171">
    <property type="entry name" value="DNA-binding domain"/>
    <property type="match status" value="1"/>
</dbReference>
<dbReference type="Proteomes" id="UP001151760">
    <property type="component" value="Unassembled WGS sequence"/>
</dbReference>
<sequence length="133" mass="15028">MLAESSNHDNQDLSSNKTTSSPSHKIIYQGGFVHILKESTQLKQGIPQGISGARVWLGTYYTPEEAAMAYDHQAAFAARGSFSVLNFPVEIVYESLRAMDYKFEPVSFATYTIHLAIWDNIWHQEPVVNTNRF</sequence>
<comment type="caution">
    <text evidence="8">The sequence shown here is derived from an EMBL/GenBank/DDBJ whole genome shotgun (WGS) entry which is preliminary data.</text>
</comment>
<reference evidence="8" key="2">
    <citation type="submission" date="2022-01" db="EMBL/GenBank/DDBJ databases">
        <authorList>
            <person name="Yamashiro T."/>
            <person name="Shiraishi A."/>
            <person name="Satake H."/>
            <person name="Nakayama K."/>
        </authorList>
    </citation>
    <scope>NUCLEOTIDE SEQUENCE</scope>
</reference>